<name>A0AAD3CWY5_9STRA</name>
<gene>
    <name evidence="2" type="ORF">CTEN210_08976</name>
</gene>
<comment type="caution">
    <text evidence="2">The sequence shown here is derived from an EMBL/GenBank/DDBJ whole genome shotgun (WGS) entry which is preliminary data.</text>
</comment>
<dbReference type="Proteomes" id="UP001054902">
    <property type="component" value="Unassembled WGS sequence"/>
</dbReference>
<feature type="region of interest" description="Disordered" evidence="1">
    <location>
        <begin position="1"/>
        <end position="65"/>
    </location>
</feature>
<feature type="compositionally biased region" description="Basic and acidic residues" evidence="1">
    <location>
        <begin position="203"/>
        <end position="223"/>
    </location>
</feature>
<dbReference type="EMBL" id="BLLK01000045">
    <property type="protein sequence ID" value="GFH52500.1"/>
    <property type="molecule type" value="Genomic_DNA"/>
</dbReference>
<accession>A0AAD3CWY5</accession>
<evidence type="ECO:0000313" key="2">
    <source>
        <dbReference type="EMBL" id="GFH52500.1"/>
    </source>
</evidence>
<dbReference type="AlphaFoldDB" id="A0AAD3CWY5"/>
<feature type="compositionally biased region" description="Basic and acidic residues" evidence="1">
    <location>
        <begin position="289"/>
        <end position="303"/>
    </location>
</feature>
<protein>
    <submittedName>
        <fullName evidence="2">Uncharacterized protein</fullName>
    </submittedName>
</protein>
<sequence>MVDKTSDIIELSSGDEADDQDDREVAGQKGTSTKMESEENNQRASNFDRAAVTSIPSSSLSGGNKVSVRHDLIQNKTTAKFDVRSCTRNELDELLVDVSSMKEKNLTVDYDNFRVEYPHHASKYTAKSLTLFIRENAMRASTSGTKRKILDGDKEGERKVRIALQDMKKNGITLDLENFKEQYSDLCSKYDGRSIASRIKRFTNKEKEGDQKKTSATQDDHKSIPKQVLQKLLSDDEKGRKKVIKALHKLKNKEKVEPTVENFKIYYPELYSKYKQKSIGKVLSEEIKKMRVSSPKERRDKSPQKGRPQRSVRAPVRFAEELPASLSGENDLEGDDAVEADDDNLIAETGEQVVAKAEDHLAEFLMTTVMKLTNEDRNEDLVATFVSYSQKFNNEGFNTPTILKSLKSEARLDEYLVSTISMKKGHLMMFKEWLKET</sequence>
<proteinExistence type="predicted"/>
<keyword evidence="3" id="KW-1185">Reference proteome</keyword>
<organism evidence="2 3">
    <name type="scientific">Chaetoceros tenuissimus</name>
    <dbReference type="NCBI Taxonomy" id="426638"/>
    <lineage>
        <taxon>Eukaryota</taxon>
        <taxon>Sar</taxon>
        <taxon>Stramenopiles</taxon>
        <taxon>Ochrophyta</taxon>
        <taxon>Bacillariophyta</taxon>
        <taxon>Coscinodiscophyceae</taxon>
        <taxon>Chaetocerotophycidae</taxon>
        <taxon>Chaetocerotales</taxon>
        <taxon>Chaetocerotaceae</taxon>
        <taxon>Chaetoceros</taxon>
    </lineage>
</organism>
<evidence type="ECO:0000313" key="3">
    <source>
        <dbReference type="Proteomes" id="UP001054902"/>
    </source>
</evidence>
<evidence type="ECO:0000256" key="1">
    <source>
        <dbReference type="SAM" id="MobiDB-lite"/>
    </source>
</evidence>
<feature type="compositionally biased region" description="Acidic residues" evidence="1">
    <location>
        <begin position="13"/>
        <end position="22"/>
    </location>
</feature>
<feature type="region of interest" description="Disordered" evidence="1">
    <location>
        <begin position="203"/>
        <end position="225"/>
    </location>
</feature>
<feature type="compositionally biased region" description="Polar residues" evidence="1">
    <location>
        <begin position="54"/>
        <end position="64"/>
    </location>
</feature>
<reference evidence="2 3" key="1">
    <citation type="journal article" date="2021" name="Sci. Rep.">
        <title>The genome of the diatom Chaetoceros tenuissimus carries an ancient integrated fragment of an extant virus.</title>
        <authorList>
            <person name="Hongo Y."/>
            <person name="Kimura K."/>
            <person name="Takaki Y."/>
            <person name="Yoshida Y."/>
            <person name="Baba S."/>
            <person name="Kobayashi G."/>
            <person name="Nagasaki K."/>
            <person name="Hano T."/>
            <person name="Tomaru Y."/>
        </authorList>
    </citation>
    <scope>NUCLEOTIDE SEQUENCE [LARGE SCALE GENOMIC DNA]</scope>
    <source>
        <strain evidence="2 3">NIES-3715</strain>
    </source>
</reference>
<feature type="region of interest" description="Disordered" evidence="1">
    <location>
        <begin position="289"/>
        <end position="318"/>
    </location>
</feature>